<evidence type="ECO:0000313" key="4">
    <source>
        <dbReference type="Proteomes" id="UP001299546"/>
    </source>
</evidence>
<comment type="caution">
    <text evidence="3">The sequence shown here is derived from an EMBL/GenBank/DDBJ whole genome shotgun (WGS) entry which is preliminary data.</text>
</comment>
<dbReference type="PANTHER" id="PTHR13633:SF3">
    <property type="entry name" value="MITOCHONDRIAL TRANSCRIPTION RESCUE FACTOR 1"/>
    <property type="match status" value="1"/>
</dbReference>
<reference evidence="3 4" key="1">
    <citation type="submission" date="2021-10" db="EMBL/GenBank/DDBJ databases">
        <title>Collection of gut derived symbiotic bacterial strains cultured from healthy donors.</title>
        <authorList>
            <person name="Lin H."/>
            <person name="Littmann E."/>
            <person name="Kohout C."/>
            <person name="Pamer E.G."/>
        </authorList>
    </citation>
    <scope>NUCLEOTIDE SEQUENCE [LARGE SCALE GENOMIC DNA]</scope>
    <source>
        <strain evidence="3 4">DFI.1.165</strain>
    </source>
</reference>
<sequence>MEKEEVLLRKRLIELSNLAYQRGIVMHSDFLNLNELNILHTTPKELFPAPYRTFGGYAFSERQMAAFLPDAFYLYTPEEEFESSYPIRTIQIAPLQKKFAESLSHRDYLGALLNLGIERCKLGDILVEDTQAFLFVSETLADFITDELTRVRHTTVMASICGNGEFLYEPKFEEIKGTVASVRLDSLLSLAFNSSRSKLTALIEGGKVYVNGKLITSNGYQVKENDIVSVRGLGRFAYKGIMSETKKGRYYVSVYKYI</sequence>
<dbReference type="Gene3D" id="3.30.70.330">
    <property type="match status" value="1"/>
</dbReference>
<proteinExistence type="predicted"/>
<dbReference type="Pfam" id="PF01479">
    <property type="entry name" value="S4"/>
    <property type="match status" value="1"/>
</dbReference>
<gene>
    <name evidence="3" type="ORF">LIZ65_02605</name>
</gene>
<dbReference type="EMBL" id="JAJCIS010000001">
    <property type="protein sequence ID" value="MCB7386168.1"/>
    <property type="molecule type" value="Genomic_DNA"/>
</dbReference>
<feature type="domain" description="RNA-binding S4" evidence="2">
    <location>
        <begin position="182"/>
        <end position="239"/>
    </location>
</feature>
<dbReference type="RefSeq" id="WP_066732397.1">
    <property type="nucleotide sequence ID" value="NZ_JAJCIQ010000001.1"/>
</dbReference>
<dbReference type="Gene3D" id="3.10.290.10">
    <property type="entry name" value="RNA-binding S4 domain"/>
    <property type="match status" value="1"/>
</dbReference>
<evidence type="ECO:0000313" key="3">
    <source>
        <dbReference type="EMBL" id="MCB7386168.1"/>
    </source>
</evidence>
<dbReference type="SUPFAM" id="SSF55174">
    <property type="entry name" value="Alpha-L RNA-binding motif"/>
    <property type="match status" value="1"/>
</dbReference>
<accession>A0ABS8DCR8</accession>
<organism evidence="3 4">
    <name type="scientific">Bariatricus massiliensis</name>
    <dbReference type="NCBI Taxonomy" id="1745713"/>
    <lineage>
        <taxon>Bacteria</taxon>
        <taxon>Bacillati</taxon>
        <taxon>Bacillota</taxon>
        <taxon>Clostridia</taxon>
        <taxon>Lachnospirales</taxon>
        <taxon>Lachnospiraceae</taxon>
        <taxon>Bariatricus</taxon>
    </lineage>
</organism>
<protein>
    <submittedName>
        <fullName evidence="3">YlmH/Sll1252 family protein</fullName>
    </submittedName>
</protein>
<name>A0ABS8DCR8_9FIRM</name>
<dbReference type="CDD" id="cd00165">
    <property type="entry name" value="S4"/>
    <property type="match status" value="1"/>
</dbReference>
<dbReference type="SMART" id="SM00363">
    <property type="entry name" value="S4"/>
    <property type="match status" value="1"/>
</dbReference>
<dbReference type="InterPro" id="IPR002942">
    <property type="entry name" value="S4_RNA-bd"/>
</dbReference>
<dbReference type="InterPro" id="IPR036986">
    <property type="entry name" value="S4_RNA-bd_sf"/>
</dbReference>
<evidence type="ECO:0000256" key="1">
    <source>
        <dbReference type="PROSITE-ProRule" id="PRU00182"/>
    </source>
</evidence>
<dbReference type="PROSITE" id="PS50889">
    <property type="entry name" value="S4"/>
    <property type="match status" value="1"/>
</dbReference>
<keyword evidence="4" id="KW-1185">Reference proteome</keyword>
<dbReference type="Gene3D" id="3.30.1370.160">
    <property type="match status" value="1"/>
</dbReference>
<dbReference type="InterPro" id="IPR012677">
    <property type="entry name" value="Nucleotide-bd_a/b_plait_sf"/>
</dbReference>
<dbReference type="Proteomes" id="UP001299546">
    <property type="component" value="Unassembled WGS sequence"/>
</dbReference>
<dbReference type="Pfam" id="PF17774">
    <property type="entry name" value="YlmH_RBD"/>
    <property type="match status" value="1"/>
</dbReference>
<keyword evidence="1" id="KW-0694">RNA-binding</keyword>
<evidence type="ECO:0000259" key="2">
    <source>
        <dbReference type="SMART" id="SM00363"/>
    </source>
</evidence>
<dbReference type="InterPro" id="IPR040591">
    <property type="entry name" value="RqcP2_RBD"/>
</dbReference>
<dbReference type="PANTHER" id="PTHR13633">
    <property type="entry name" value="MITOCHONDRIAL TRANSCRIPTION RESCUE FACTOR 1"/>
    <property type="match status" value="1"/>
</dbReference>